<feature type="transmembrane region" description="Helical" evidence="6">
    <location>
        <begin position="7"/>
        <end position="30"/>
    </location>
</feature>
<proteinExistence type="predicted"/>
<dbReference type="PANTHER" id="PTHR33545:SF5">
    <property type="entry name" value="UPF0750 MEMBRANE PROTEIN YITT"/>
    <property type="match status" value="1"/>
</dbReference>
<keyword evidence="4 6" id="KW-1133">Transmembrane helix</keyword>
<evidence type="ECO:0000256" key="3">
    <source>
        <dbReference type="ARBA" id="ARBA00022692"/>
    </source>
</evidence>
<organism evidence="7 8">
    <name type="scientific">Paenibacillus sepulcri</name>
    <dbReference type="NCBI Taxonomy" id="359917"/>
    <lineage>
        <taxon>Bacteria</taxon>
        <taxon>Bacillati</taxon>
        <taxon>Bacillota</taxon>
        <taxon>Bacilli</taxon>
        <taxon>Bacillales</taxon>
        <taxon>Paenibacillaceae</taxon>
        <taxon>Paenibacillus</taxon>
    </lineage>
</organism>
<dbReference type="Proteomes" id="UP001519887">
    <property type="component" value="Unassembled WGS sequence"/>
</dbReference>
<accession>A0ABS7CB26</accession>
<dbReference type="PANTHER" id="PTHR33545">
    <property type="entry name" value="UPF0750 MEMBRANE PROTEIN YITT-RELATED"/>
    <property type="match status" value="1"/>
</dbReference>
<evidence type="ECO:0000256" key="6">
    <source>
        <dbReference type="SAM" id="Phobius"/>
    </source>
</evidence>
<name>A0ABS7CB26_9BACL</name>
<evidence type="ECO:0000256" key="5">
    <source>
        <dbReference type="ARBA" id="ARBA00023136"/>
    </source>
</evidence>
<feature type="transmembrane region" description="Helical" evidence="6">
    <location>
        <begin position="72"/>
        <end position="90"/>
    </location>
</feature>
<dbReference type="InterPro" id="IPR003740">
    <property type="entry name" value="YitT"/>
</dbReference>
<reference evidence="7 8" key="1">
    <citation type="submission" date="2021-07" db="EMBL/GenBank/DDBJ databases">
        <title>Paenibacillus radiodurans sp. nov., isolated from the southeastern edge of Tengger Desert.</title>
        <authorList>
            <person name="Zhang G."/>
        </authorList>
    </citation>
    <scope>NUCLEOTIDE SEQUENCE [LARGE SCALE GENOMIC DNA]</scope>
    <source>
        <strain evidence="7 8">CCM 7311</strain>
    </source>
</reference>
<evidence type="ECO:0000256" key="4">
    <source>
        <dbReference type="ARBA" id="ARBA00022989"/>
    </source>
</evidence>
<sequence length="204" mass="21825">MPSFAQCLAIIVGSLLIAAGIDFYLVPYHIMDGGFIGVGLIFHYLFGFKIGNVIILCSIPVFLVSWYNEREFPLGSLLGMLMSSFLTDLFEPYHYQIPLPPISSAIIGGGFVGSGLGIMLRHKVSTGGTDLLAHLVAKDTSINVGLLIFAVDIVVIGLGGMLITATSFILSAMTITAGAIATILITSTSGRMLFLPSLIKRKRR</sequence>
<keyword evidence="8" id="KW-1185">Reference proteome</keyword>
<feature type="transmembrane region" description="Helical" evidence="6">
    <location>
        <begin position="102"/>
        <end position="120"/>
    </location>
</feature>
<dbReference type="RefSeq" id="WP_210038846.1">
    <property type="nucleotide sequence ID" value="NZ_JBHLVU010000011.1"/>
</dbReference>
<dbReference type="InterPro" id="IPR051461">
    <property type="entry name" value="UPF0750_membrane"/>
</dbReference>
<dbReference type="EMBL" id="JAHZIK010001005">
    <property type="protein sequence ID" value="MBW7457910.1"/>
    <property type="molecule type" value="Genomic_DNA"/>
</dbReference>
<keyword evidence="2" id="KW-1003">Cell membrane</keyword>
<evidence type="ECO:0000313" key="7">
    <source>
        <dbReference type="EMBL" id="MBW7457910.1"/>
    </source>
</evidence>
<protein>
    <submittedName>
        <fullName evidence="7">YitT family protein</fullName>
    </submittedName>
</protein>
<gene>
    <name evidence="7" type="ORF">K0U00_28105</name>
</gene>
<evidence type="ECO:0000313" key="8">
    <source>
        <dbReference type="Proteomes" id="UP001519887"/>
    </source>
</evidence>
<evidence type="ECO:0000256" key="2">
    <source>
        <dbReference type="ARBA" id="ARBA00022475"/>
    </source>
</evidence>
<comment type="caution">
    <text evidence="7">The sequence shown here is derived from an EMBL/GenBank/DDBJ whole genome shotgun (WGS) entry which is preliminary data.</text>
</comment>
<feature type="transmembrane region" description="Helical" evidence="6">
    <location>
        <begin position="141"/>
        <end position="163"/>
    </location>
</feature>
<keyword evidence="5 6" id="KW-0472">Membrane</keyword>
<evidence type="ECO:0000256" key="1">
    <source>
        <dbReference type="ARBA" id="ARBA00004651"/>
    </source>
</evidence>
<feature type="transmembrane region" description="Helical" evidence="6">
    <location>
        <begin position="42"/>
        <end position="65"/>
    </location>
</feature>
<feature type="transmembrane region" description="Helical" evidence="6">
    <location>
        <begin position="169"/>
        <end position="194"/>
    </location>
</feature>
<keyword evidence="3 6" id="KW-0812">Transmembrane</keyword>
<comment type="subcellular location">
    <subcellularLocation>
        <location evidence="1">Cell membrane</location>
        <topology evidence="1">Multi-pass membrane protein</topology>
    </subcellularLocation>
</comment>
<dbReference type="Pfam" id="PF02588">
    <property type="entry name" value="YitT_membrane"/>
    <property type="match status" value="1"/>
</dbReference>